<comment type="caution">
    <text evidence="2">The sequence shown here is derived from an EMBL/GenBank/DDBJ whole genome shotgun (WGS) entry which is preliminary data.</text>
</comment>
<accession>A0ABW0ZYM5</accession>
<evidence type="ECO:0000313" key="3">
    <source>
        <dbReference type="Proteomes" id="UP001596074"/>
    </source>
</evidence>
<dbReference type="EMBL" id="JBHSON010000027">
    <property type="protein sequence ID" value="MFC5748031.1"/>
    <property type="molecule type" value="Genomic_DNA"/>
</dbReference>
<gene>
    <name evidence="2" type="ORF">ACFPZN_20570</name>
</gene>
<reference evidence="3" key="1">
    <citation type="journal article" date="2019" name="Int. J. Syst. Evol. Microbiol.">
        <title>The Global Catalogue of Microorganisms (GCM) 10K type strain sequencing project: providing services to taxonomists for standard genome sequencing and annotation.</title>
        <authorList>
            <consortium name="The Broad Institute Genomics Platform"/>
            <consortium name="The Broad Institute Genome Sequencing Center for Infectious Disease"/>
            <person name="Wu L."/>
            <person name="Ma J."/>
        </authorList>
    </citation>
    <scope>NUCLEOTIDE SEQUENCE [LARGE SCALE GENOMIC DNA]</scope>
    <source>
        <strain evidence="3">KCTC 42087</strain>
    </source>
</reference>
<keyword evidence="1" id="KW-0812">Transmembrane</keyword>
<protein>
    <recommendedName>
        <fullName evidence="4">MFS transporter</fullName>
    </recommendedName>
</protein>
<dbReference type="RefSeq" id="WP_378283666.1">
    <property type="nucleotide sequence ID" value="NZ_JBHSON010000027.1"/>
</dbReference>
<feature type="transmembrane region" description="Helical" evidence="1">
    <location>
        <begin position="12"/>
        <end position="36"/>
    </location>
</feature>
<keyword evidence="1" id="KW-1133">Transmembrane helix</keyword>
<keyword evidence="3" id="KW-1185">Reference proteome</keyword>
<evidence type="ECO:0008006" key="4">
    <source>
        <dbReference type="Google" id="ProtNLM"/>
    </source>
</evidence>
<sequence>MNLRPRAGRALARYPILAGALMPSVLSLPLIVGLAAAGETRGAAMVAMVYANAVVAFALVVELRPPEK</sequence>
<evidence type="ECO:0000256" key="1">
    <source>
        <dbReference type="SAM" id="Phobius"/>
    </source>
</evidence>
<dbReference type="Proteomes" id="UP001596074">
    <property type="component" value="Unassembled WGS sequence"/>
</dbReference>
<evidence type="ECO:0000313" key="2">
    <source>
        <dbReference type="EMBL" id="MFC5748031.1"/>
    </source>
</evidence>
<keyword evidence="1" id="KW-0472">Membrane</keyword>
<feature type="transmembrane region" description="Helical" evidence="1">
    <location>
        <begin position="42"/>
        <end position="61"/>
    </location>
</feature>
<organism evidence="2 3">
    <name type="scientific">Actinomadura rugatobispora</name>
    <dbReference type="NCBI Taxonomy" id="1994"/>
    <lineage>
        <taxon>Bacteria</taxon>
        <taxon>Bacillati</taxon>
        <taxon>Actinomycetota</taxon>
        <taxon>Actinomycetes</taxon>
        <taxon>Streptosporangiales</taxon>
        <taxon>Thermomonosporaceae</taxon>
        <taxon>Actinomadura</taxon>
    </lineage>
</organism>
<proteinExistence type="predicted"/>
<name>A0ABW0ZYM5_9ACTN</name>